<keyword evidence="4 6" id="KW-1133">Transmembrane helix</keyword>
<evidence type="ECO:0000259" key="7">
    <source>
        <dbReference type="PROSITE" id="PS50261"/>
    </source>
</evidence>
<dbReference type="InterPro" id="IPR000832">
    <property type="entry name" value="GPCR_2_secretin-like"/>
</dbReference>
<dbReference type="Gene3D" id="2.90.20.10">
    <property type="entry name" value="Plasmodium vivax P25 domain"/>
    <property type="match status" value="1"/>
</dbReference>
<dbReference type="GO" id="GO:0004930">
    <property type="term" value="F:G protein-coupled receptor activity"/>
    <property type="evidence" value="ECO:0007669"/>
    <property type="project" value="InterPro"/>
</dbReference>
<dbReference type="GO" id="GO:0007166">
    <property type="term" value="P:cell surface receptor signaling pathway"/>
    <property type="evidence" value="ECO:0007669"/>
    <property type="project" value="InterPro"/>
</dbReference>
<evidence type="ECO:0000256" key="5">
    <source>
        <dbReference type="ARBA" id="ARBA00023136"/>
    </source>
</evidence>
<dbReference type="Gene3D" id="1.20.1070.10">
    <property type="entry name" value="Rhodopsin 7-helix transmembrane proteins"/>
    <property type="match status" value="1"/>
</dbReference>
<dbReference type="GO" id="GO:0005886">
    <property type="term" value="C:plasma membrane"/>
    <property type="evidence" value="ECO:0007669"/>
    <property type="project" value="UniProtKB-SubCell"/>
</dbReference>
<keyword evidence="2" id="KW-1003">Cell membrane</keyword>
<dbReference type="EMBL" id="CAJPEV010001604">
    <property type="protein sequence ID" value="CAG0893477.1"/>
    <property type="molecule type" value="Genomic_DNA"/>
</dbReference>
<dbReference type="OrthoDB" id="16753at2759"/>
<dbReference type="InterPro" id="IPR046338">
    <property type="entry name" value="GAIN_dom_sf"/>
</dbReference>
<keyword evidence="9" id="KW-1185">Reference proteome</keyword>
<feature type="transmembrane region" description="Helical" evidence="6">
    <location>
        <begin position="887"/>
        <end position="908"/>
    </location>
</feature>
<dbReference type="EMBL" id="LR901121">
    <property type="protein sequence ID" value="CAD7247840.1"/>
    <property type="molecule type" value="Genomic_DNA"/>
</dbReference>
<dbReference type="InterPro" id="IPR032471">
    <property type="entry name" value="AGRL2-4_GAIN_subdom_A"/>
</dbReference>
<sequence length="974" mass="108216">MLIRWDMVKLSLDSGLGDSCDSDGECKPRHSVCVDGTCECEQSHLEEGKHCKIPVGELCRESSESDCVNHAACVGDGWRTCQCQDAGQVVFVVERGRCRRILGIEEYVCFPTRWDENHFEGFPMIVEAGIASGRADPEVPVGVYCQHHKEDCVENAECRKRKPKECECNEDYREEKGRCVPENGAGLDDFCDPSLQNCYSEHAECIGEPGSATCKCTSDYVRDEDLCIKWNPGLGERCDATVAICTPDNSECVGDSGSKTCRCKEGFTEDDENCRLLFLGELCDEWHECAAPNSHCFQDDGGLSTCQCLPDYVQEQDRCRLPRLGEECVDELESPCSTEHSDCFPDGNDILTCQCSLGYVQERLQCRLPRFGEECEDAVGCDAENEVCFEGKCSCPTGFVESEESCIRHCTTDDNLFDALEGDMIETPCPDGQYGKQRRYCSERGWLMHDSCHSLSNWIDDLWGLLNDSNPLEILSNLTSAIESEEKLSGGEIEAIVGFLEPLFEKFIDGMGGDDTAMESAKMFLANFTSVTDQVLRAADGWKEISEVNRTKTFSSLLKTVSRYCLLLSEKLTGSDQYLKFAQAKSALVIEVYGSKKKAGSKPLTFPSIESKTQLRLGEQKTVNSKLLSFVGDDTAMESAKMFLANFTSVTDQVLRAADGWKEISEVNRTKTFSSLLKTVSRYCLLLSEKLTGSDQYLKFAQAKSTLVIEVYGSKKKAGSKPLTFPSIESKTQLRGHWDTTGCRAVFSDRDQTVCECMHLTNFGVLMDLHGYVGRSLPLEVLSMFLSSLSIIGLILALAVFHMNKDASPKSRELNIQLCLCLLLGHILFLLLIDRKVFNLSEVGCAISGVFLHFIFLSAFLWMALEGLLVYRQLVQVFPTGYLSTRAYYMVGYAVPIGIVGITAAVSFGTRTQGYGDGEYCWLSSPYYIWTFAGPVLVIILLNVFFMVLAIRSLSHSGNVGHSGRKSDVHMLRT</sequence>
<evidence type="ECO:0000256" key="6">
    <source>
        <dbReference type="SAM" id="Phobius"/>
    </source>
</evidence>
<feature type="domain" description="G-protein coupled receptors family 2 profile 2" evidence="7">
    <location>
        <begin position="779"/>
        <end position="974"/>
    </location>
</feature>
<reference evidence="8" key="1">
    <citation type="submission" date="2020-11" db="EMBL/GenBank/DDBJ databases">
        <authorList>
            <person name="Tran Van P."/>
        </authorList>
    </citation>
    <scope>NUCLEOTIDE SEQUENCE</scope>
</reference>
<dbReference type="PROSITE" id="PS50261">
    <property type="entry name" value="G_PROTEIN_RECEP_F2_4"/>
    <property type="match status" value="1"/>
</dbReference>
<dbReference type="SMART" id="SM00303">
    <property type="entry name" value="GPS"/>
    <property type="match status" value="1"/>
</dbReference>
<feature type="transmembrane region" description="Helical" evidence="6">
    <location>
        <begin position="928"/>
        <end position="951"/>
    </location>
</feature>
<evidence type="ECO:0000256" key="1">
    <source>
        <dbReference type="ARBA" id="ARBA00004651"/>
    </source>
</evidence>
<comment type="subcellular location">
    <subcellularLocation>
        <location evidence="1">Cell membrane</location>
        <topology evidence="1">Multi-pass membrane protein</topology>
    </subcellularLocation>
</comment>
<keyword evidence="3 6" id="KW-0812">Transmembrane</keyword>
<dbReference type="Pfam" id="PF00002">
    <property type="entry name" value="7tm_2"/>
    <property type="match status" value="1"/>
</dbReference>
<dbReference type="InterPro" id="IPR017981">
    <property type="entry name" value="GPCR_2-like_7TM"/>
</dbReference>
<dbReference type="AlphaFoldDB" id="A0A7R8XC66"/>
<accession>A0A7R8XC66</accession>
<evidence type="ECO:0000256" key="2">
    <source>
        <dbReference type="ARBA" id="ARBA00022475"/>
    </source>
</evidence>
<keyword evidence="5 6" id="KW-0472">Membrane</keyword>
<proteinExistence type="predicted"/>
<evidence type="ECO:0000256" key="3">
    <source>
        <dbReference type="ARBA" id="ARBA00022692"/>
    </source>
</evidence>
<feature type="transmembrane region" description="Helical" evidence="6">
    <location>
        <begin position="853"/>
        <end position="875"/>
    </location>
</feature>
<dbReference type="PANTHER" id="PTHR12011">
    <property type="entry name" value="ADHESION G-PROTEIN COUPLED RECEPTOR"/>
    <property type="match status" value="1"/>
</dbReference>
<dbReference type="InterPro" id="IPR000203">
    <property type="entry name" value="GPS"/>
</dbReference>
<feature type="transmembrane region" description="Helical" evidence="6">
    <location>
        <begin position="781"/>
        <end position="802"/>
    </location>
</feature>
<gene>
    <name evidence="8" type="ORF">DSTB1V02_LOCUS7665</name>
</gene>
<dbReference type="PANTHER" id="PTHR12011:SF347">
    <property type="entry name" value="FI21270P1-RELATED"/>
    <property type="match status" value="1"/>
</dbReference>
<dbReference type="SMART" id="SM00181">
    <property type="entry name" value="EGF"/>
    <property type="match status" value="7"/>
</dbReference>
<evidence type="ECO:0000313" key="8">
    <source>
        <dbReference type="EMBL" id="CAD7247840.1"/>
    </source>
</evidence>
<organism evidence="8">
    <name type="scientific">Darwinula stevensoni</name>
    <dbReference type="NCBI Taxonomy" id="69355"/>
    <lineage>
        <taxon>Eukaryota</taxon>
        <taxon>Metazoa</taxon>
        <taxon>Ecdysozoa</taxon>
        <taxon>Arthropoda</taxon>
        <taxon>Crustacea</taxon>
        <taxon>Oligostraca</taxon>
        <taxon>Ostracoda</taxon>
        <taxon>Podocopa</taxon>
        <taxon>Podocopida</taxon>
        <taxon>Darwinulocopina</taxon>
        <taxon>Darwinuloidea</taxon>
        <taxon>Darwinulidae</taxon>
        <taxon>Darwinula</taxon>
    </lineage>
</organism>
<dbReference type="Pfam" id="PF01825">
    <property type="entry name" value="GPS"/>
    <property type="match status" value="1"/>
</dbReference>
<protein>
    <recommendedName>
        <fullName evidence="7">G-protein coupled receptors family 2 profile 2 domain-containing protein</fullName>
    </recommendedName>
</protein>
<dbReference type="Gene3D" id="2.60.220.50">
    <property type="match status" value="1"/>
</dbReference>
<feature type="transmembrane region" description="Helical" evidence="6">
    <location>
        <begin position="814"/>
        <end position="833"/>
    </location>
</feature>
<dbReference type="Pfam" id="PF16489">
    <property type="entry name" value="GAIN"/>
    <property type="match status" value="1"/>
</dbReference>
<feature type="non-terminal residue" evidence="8">
    <location>
        <position position="1"/>
    </location>
</feature>
<evidence type="ECO:0000256" key="4">
    <source>
        <dbReference type="ARBA" id="ARBA00022989"/>
    </source>
</evidence>
<dbReference type="PROSITE" id="PS01186">
    <property type="entry name" value="EGF_2"/>
    <property type="match status" value="1"/>
</dbReference>
<dbReference type="Proteomes" id="UP000677054">
    <property type="component" value="Unassembled WGS sequence"/>
</dbReference>
<dbReference type="PRINTS" id="PR00249">
    <property type="entry name" value="GPCRSECRETIN"/>
</dbReference>
<dbReference type="InterPro" id="IPR000742">
    <property type="entry name" value="EGF"/>
</dbReference>
<evidence type="ECO:0000313" key="9">
    <source>
        <dbReference type="Proteomes" id="UP000677054"/>
    </source>
</evidence>
<dbReference type="SUPFAM" id="SSF81321">
    <property type="entry name" value="Family A G protein-coupled receptor-like"/>
    <property type="match status" value="1"/>
</dbReference>
<name>A0A7R8XC66_9CRUS</name>